<accession>A0A1G8PUM7</accession>
<evidence type="ECO:0000313" key="1">
    <source>
        <dbReference type="EMBL" id="SDI95966.1"/>
    </source>
</evidence>
<dbReference type="AlphaFoldDB" id="A0A1G8PUM7"/>
<dbReference type="EMBL" id="FNDG01000031">
    <property type="protein sequence ID" value="SDI95966.1"/>
    <property type="molecule type" value="Genomic_DNA"/>
</dbReference>
<organism evidence="1 2">
    <name type="scientific">Phytopseudomonas flavescens</name>
    <dbReference type="NCBI Taxonomy" id="29435"/>
    <lineage>
        <taxon>Bacteria</taxon>
        <taxon>Pseudomonadati</taxon>
        <taxon>Pseudomonadota</taxon>
        <taxon>Gammaproteobacteria</taxon>
        <taxon>Pseudomonadales</taxon>
        <taxon>Pseudomonadaceae</taxon>
        <taxon>Phytopseudomonas</taxon>
    </lineage>
</organism>
<dbReference type="STRING" id="29435.SAMN05216588_1312"/>
<gene>
    <name evidence="1" type="ORF">SAMN05216588_1312</name>
</gene>
<sequence length="44" mass="5196">MPDYRRARVPGATYFFTVNLRARRSDLLIREINLLRETVQATSK</sequence>
<protein>
    <submittedName>
        <fullName evidence="1">Putative transposase</fullName>
    </submittedName>
</protein>
<name>A0A1G8PUM7_9GAMM</name>
<evidence type="ECO:0000313" key="2">
    <source>
        <dbReference type="Proteomes" id="UP000198606"/>
    </source>
</evidence>
<dbReference type="Proteomes" id="UP000198606">
    <property type="component" value="Unassembled WGS sequence"/>
</dbReference>
<proteinExistence type="predicted"/>
<reference evidence="1 2" key="1">
    <citation type="submission" date="2016-10" db="EMBL/GenBank/DDBJ databases">
        <authorList>
            <person name="de Groot N.N."/>
        </authorList>
    </citation>
    <scope>NUCLEOTIDE SEQUENCE [LARGE SCALE GENOMIC DNA]</scope>
    <source>
        <strain evidence="1 2">LMG 18387</strain>
    </source>
</reference>